<keyword evidence="10" id="KW-0333">Golgi apparatus</keyword>
<evidence type="ECO:0000256" key="4">
    <source>
        <dbReference type="ARBA" id="ARBA00022525"/>
    </source>
</evidence>
<keyword evidence="13" id="KW-1185">Reference proteome</keyword>
<proteinExistence type="inferred from homology"/>
<dbReference type="Proteomes" id="UP000504632">
    <property type="component" value="Chromosome 3"/>
</dbReference>
<dbReference type="InterPro" id="IPR050943">
    <property type="entry name" value="Glycosyltr_29_Sialyltrsf"/>
</dbReference>
<gene>
    <name evidence="14" type="primary">st8sia4</name>
</gene>
<dbReference type="GO" id="GO:0006491">
    <property type="term" value="P:N-glycan processing"/>
    <property type="evidence" value="ECO:0007669"/>
    <property type="project" value="TreeGrafter"/>
</dbReference>
<dbReference type="GeneID" id="115808087"/>
<dbReference type="GO" id="GO:0009311">
    <property type="term" value="P:oligosaccharide metabolic process"/>
    <property type="evidence" value="ECO:0007669"/>
    <property type="project" value="TreeGrafter"/>
</dbReference>
<dbReference type="GO" id="GO:0005576">
    <property type="term" value="C:extracellular region"/>
    <property type="evidence" value="ECO:0007669"/>
    <property type="project" value="UniProtKB-SubCell"/>
</dbReference>
<evidence type="ECO:0000256" key="7">
    <source>
        <dbReference type="ARBA" id="ARBA00022692"/>
    </source>
</evidence>
<sequence>MRLTRKRWTICTISLLVIFYKTKEIARSDEHQDAQLTGESKPSLSRLMANNSEGSIGKRLSVYLEEPKKGWKVNSTLVSMIRKDILRFLDAERDVTVVKSSLKPGDTIHYVLDRRRTFNVSHSLHSLLPEVSPLKNQRFKTCAVVGNSGILLKSRCGKEIDSHDFIIR</sequence>
<evidence type="ECO:0000313" key="13">
    <source>
        <dbReference type="Proteomes" id="UP000504632"/>
    </source>
</evidence>
<keyword evidence="7" id="KW-0812">Transmembrane</keyword>
<evidence type="ECO:0000256" key="8">
    <source>
        <dbReference type="ARBA" id="ARBA00022968"/>
    </source>
</evidence>
<keyword evidence="8" id="KW-0735">Signal-anchor</keyword>
<keyword evidence="11" id="KW-0472">Membrane</keyword>
<dbReference type="Pfam" id="PF00777">
    <property type="entry name" value="Glyco_transf_29"/>
    <property type="match status" value="1"/>
</dbReference>
<dbReference type="PANTHER" id="PTHR11987">
    <property type="entry name" value="ALPHA-2,8-SIALYLTRANSFERASE"/>
    <property type="match status" value="1"/>
</dbReference>
<protein>
    <submittedName>
        <fullName evidence="14">CMP-N-acetylneuraminate-poly-alpha-2, 8-sialyltransferase</fullName>
    </submittedName>
</protein>
<evidence type="ECO:0000256" key="6">
    <source>
        <dbReference type="ARBA" id="ARBA00022679"/>
    </source>
</evidence>
<keyword evidence="4" id="KW-0964">Secreted</keyword>
<evidence type="ECO:0000256" key="3">
    <source>
        <dbReference type="ARBA" id="ARBA00006003"/>
    </source>
</evidence>
<dbReference type="OrthoDB" id="10264956at2759"/>
<evidence type="ECO:0000256" key="12">
    <source>
        <dbReference type="ARBA" id="ARBA00023180"/>
    </source>
</evidence>
<evidence type="ECO:0000256" key="1">
    <source>
        <dbReference type="ARBA" id="ARBA00004323"/>
    </source>
</evidence>
<dbReference type="InterPro" id="IPR001675">
    <property type="entry name" value="Glyco_trans_29"/>
</dbReference>
<name>A0A6J2UZ02_CHACN</name>
<dbReference type="AlphaFoldDB" id="A0A6J2UZ02"/>
<dbReference type="CTD" id="7903"/>
<evidence type="ECO:0000256" key="10">
    <source>
        <dbReference type="ARBA" id="ARBA00023034"/>
    </source>
</evidence>
<dbReference type="GO" id="GO:0003828">
    <property type="term" value="F:alpha-N-acetylneuraminate alpha-2,8-sialyltransferase activity"/>
    <property type="evidence" value="ECO:0007669"/>
    <property type="project" value="TreeGrafter"/>
</dbReference>
<keyword evidence="5" id="KW-0328">Glycosyltransferase</keyword>
<comment type="similarity">
    <text evidence="3">Belongs to the glycosyltransferase 29 family.</text>
</comment>
<evidence type="ECO:0000256" key="9">
    <source>
        <dbReference type="ARBA" id="ARBA00022989"/>
    </source>
</evidence>
<evidence type="ECO:0000256" key="2">
    <source>
        <dbReference type="ARBA" id="ARBA00004613"/>
    </source>
</evidence>
<keyword evidence="6" id="KW-0808">Transferase</keyword>
<organism evidence="13 14">
    <name type="scientific">Chanos chanos</name>
    <name type="common">Milkfish</name>
    <name type="synonym">Mugil chanos</name>
    <dbReference type="NCBI Taxonomy" id="29144"/>
    <lineage>
        <taxon>Eukaryota</taxon>
        <taxon>Metazoa</taxon>
        <taxon>Chordata</taxon>
        <taxon>Craniata</taxon>
        <taxon>Vertebrata</taxon>
        <taxon>Euteleostomi</taxon>
        <taxon>Actinopterygii</taxon>
        <taxon>Neopterygii</taxon>
        <taxon>Teleostei</taxon>
        <taxon>Ostariophysi</taxon>
        <taxon>Gonorynchiformes</taxon>
        <taxon>Chanidae</taxon>
        <taxon>Chanos</taxon>
    </lineage>
</organism>
<comment type="subcellular location">
    <subcellularLocation>
        <location evidence="1">Golgi apparatus membrane</location>
        <topology evidence="1">Single-pass type II membrane protein</topology>
    </subcellularLocation>
    <subcellularLocation>
        <location evidence="2">Secreted</location>
    </subcellularLocation>
</comment>
<keyword evidence="9" id="KW-1133">Transmembrane helix</keyword>
<evidence type="ECO:0000256" key="5">
    <source>
        <dbReference type="ARBA" id="ARBA00022676"/>
    </source>
</evidence>
<dbReference type="InterPro" id="IPR038578">
    <property type="entry name" value="GT29-like_sf"/>
</dbReference>
<accession>A0A6J2UZ02</accession>
<dbReference type="Gene3D" id="3.90.1480.20">
    <property type="entry name" value="Glycosyl transferase family 29"/>
    <property type="match status" value="1"/>
</dbReference>
<evidence type="ECO:0000313" key="14">
    <source>
        <dbReference type="RefSeq" id="XP_030625209.1"/>
    </source>
</evidence>
<reference evidence="14" key="1">
    <citation type="submission" date="2025-08" db="UniProtKB">
        <authorList>
            <consortium name="RefSeq"/>
        </authorList>
    </citation>
    <scope>IDENTIFICATION</scope>
</reference>
<dbReference type="GO" id="GO:0000139">
    <property type="term" value="C:Golgi membrane"/>
    <property type="evidence" value="ECO:0007669"/>
    <property type="project" value="UniProtKB-SubCell"/>
</dbReference>
<dbReference type="PANTHER" id="PTHR11987:SF48">
    <property type="entry name" value="CMP-N-ACETYLNEURAMINATE-POLY-ALPHA-2,8-SIALYLTRANSFERASE"/>
    <property type="match status" value="1"/>
</dbReference>
<dbReference type="InParanoid" id="A0A6J2UZ02"/>
<keyword evidence="12" id="KW-0325">Glycoprotein</keyword>
<dbReference type="RefSeq" id="XP_030625209.1">
    <property type="nucleotide sequence ID" value="XM_030769349.1"/>
</dbReference>
<evidence type="ECO:0000256" key="11">
    <source>
        <dbReference type="ARBA" id="ARBA00023136"/>
    </source>
</evidence>